<gene>
    <name evidence="2" type="ORF">TCEB3V08_LOCUS11045</name>
</gene>
<feature type="region of interest" description="Disordered" evidence="1">
    <location>
        <begin position="32"/>
        <end position="67"/>
    </location>
</feature>
<accession>A0A7R9H9Z3</accession>
<dbReference type="AlphaFoldDB" id="A0A7R9H9Z3"/>
<name>A0A7R9H9Z3_TIMCR</name>
<proteinExistence type="predicted"/>
<reference evidence="2" key="1">
    <citation type="submission" date="2020-11" db="EMBL/GenBank/DDBJ databases">
        <authorList>
            <person name="Tran Van P."/>
        </authorList>
    </citation>
    <scope>NUCLEOTIDE SEQUENCE</scope>
</reference>
<evidence type="ECO:0000256" key="1">
    <source>
        <dbReference type="SAM" id="MobiDB-lite"/>
    </source>
</evidence>
<protein>
    <submittedName>
        <fullName evidence="2">Uncharacterized protein</fullName>
    </submittedName>
</protein>
<sequence>MGPVKHKHHLPNIIDLAKHIEQQTSDHINHTRATANTESSAASRRYRPPPPLPCSIRPTSKKRKDEKKMVTARFCRNNIECSSAARALPSHVPLLFDECAPCKRPSVEEDVTLGRGWDHEKHRSKVNEDGMRYLRNVCGKIRMAESVTNRDVSFMNQRANMNETSTNSLPVSLLAYSSKQWIKQHDEVVFVNVKQPTDLRVIILVKAYRLTLATRTNSHLGQHVGSTSHALHLTTAVNIMSAIMIFNRDITTRKVLAHNKHEIFKTRGGVPNFIKDPVLDKIEDMLTISIKGLDSDFDIDTIIQGNYELNSQSDWSSWTPTSLKLPVTPALKVPFDRPVNKSSVLSTEVQKSWSSRRRPFLKRKLVEDQCAEARCQLIQLQYDTFKREAEQRALDREMKLKRDEEEHVFLVSVPVGYLPAKSNAPLSIVSLYHCVPVAEHVVVHHHPSLLGQHVLQDPVGGHPLYFGKLYCAA</sequence>
<evidence type="ECO:0000313" key="2">
    <source>
        <dbReference type="EMBL" id="CAD7411692.1"/>
    </source>
</evidence>
<organism evidence="2">
    <name type="scientific">Timema cristinae</name>
    <name type="common">Walking stick</name>
    <dbReference type="NCBI Taxonomy" id="61476"/>
    <lineage>
        <taxon>Eukaryota</taxon>
        <taxon>Metazoa</taxon>
        <taxon>Ecdysozoa</taxon>
        <taxon>Arthropoda</taxon>
        <taxon>Hexapoda</taxon>
        <taxon>Insecta</taxon>
        <taxon>Pterygota</taxon>
        <taxon>Neoptera</taxon>
        <taxon>Polyneoptera</taxon>
        <taxon>Phasmatodea</taxon>
        <taxon>Timematodea</taxon>
        <taxon>Timematoidea</taxon>
        <taxon>Timematidae</taxon>
        <taxon>Timema</taxon>
    </lineage>
</organism>
<dbReference type="EMBL" id="OC322374">
    <property type="protein sequence ID" value="CAD7411692.1"/>
    <property type="molecule type" value="Genomic_DNA"/>
</dbReference>